<dbReference type="AlphaFoldDB" id="A0A0K1PK26"/>
<evidence type="ECO:0000313" key="1">
    <source>
        <dbReference type="EMBL" id="AKU93880.1"/>
    </source>
</evidence>
<accession>A0A0K1PK26</accession>
<name>A0A0K1PK26_9BACT</name>
<dbReference type="RefSeq" id="WP_146645562.1">
    <property type="nucleotide sequence ID" value="NZ_CP012333.1"/>
</dbReference>
<dbReference type="EMBL" id="CP012333">
    <property type="protein sequence ID" value="AKU93880.1"/>
    <property type="molecule type" value="Genomic_DNA"/>
</dbReference>
<gene>
    <name evidence="1" type="ORF">AKJ09_00544</name>
</gene>
<sequence>MANTPWGKAEVVEEVTVQQKGSGEREFAAVIQYLEDERGGGMVRFSYSTDASVRRGPLTVRLSDLSKLKKALARKPRLHRALQWTE</sequence>
<keyword evidence="2" id="KW-1185">Reference proteome</keyword>
<dbReference type="Proteomes" id="UP000064967">
    <property type="component" value="Chromosome"/>
</dbReference>
<protein>
    <submittedName>
        <fullName evidence="1">Uncharacterized protein</fullName>
    </submittedName>
</protein>
<proteinExistence type="predicted"/>
<dbReference type="KEGG" id="llu:AKJ09_00544"/>
<evidence type="ECO:0000313" key="2">
    <source>
        <dbReference type="Proteomes" id="UP000064967"/>
    </source>
</evidence>
<organism evidence="1 2">
    <name type="scientific">Labilithrix luteola</name>
    <dbReference type="NCBI Taxonomy" id="1391654"/>
    <lineage>
        <taxon>Bacteria</taxon>
        <taxon>Pseudomonadati</taxon>
        <taxon>Myxococcota</taxon>
        <taxon>Polyangia</taxon>
        <taxon>Polyangiales</taxon>
        <taxon>Labilitrichaceae</taxon>
        <taxon>Labilithrix</taxon>
    </lineage>
</organism>
<reference evidence="1 2" key="1">
    <citation type="submission" date="2015-08" db="EMBL/GenBank/DDBJ databases">
        <authorList>
            <person name="Babu N.S."/>
            <person name="Beckwith C.J."/>
            <person name="Beseler K.G."/>
            <person name="Brison A."/>
            <person name="Carone J.V."/>
            <person name="Caskin T.P."/>
            <person name="Diamond M."/>
            <person name="Durham M.E."/>
            <person name="Foxe J.M."/>
            <person name="Go M."/>
            <person name="Henderson B.A."/>
            <person name="Jones I.B."/>
            <person name="McGettigan J.A."/>
            <person name="Micheletti S.J."/>
            <person name="Nasrallah M.E."/>
            <person name="Ortiz D."/>
            <person name="Piller C.R."/>
            <person name="Privatt S.R."/>
            <person name="Schneider S.L."/>
            <person name="Sharp S."/>
            <person name="Smith T.C."/>
            <person name="Stanton J.D."/>
            <person name="Ullery H.E."/>
            <person name="Wilson R.J."/>
            <person name="Serrano M.G."/>
            <person name="Buck G."/>
            <person name="Lee V."/>
            <person name="Wang Y."/>
            <person name="Carvalho R."/>
            <person name="Voegtly L."/>
            <person name="Shi R."/>
            <person name="Duckworth R."/>
            <person name="Johnson A."/>
            <person name="Loviza R."/>
            <person name="Walstead R."/>
            <person name="Shah Z."/>
            <person name="Kiflezghi M."/>
            <person name="Wade K."/>
            <person name="Ball S.L."/>
            <person name="Bradley K.W."/>
            <person name="Asai D.J."/>
            <person name="Bowman C.A."/>
            <person name="Russell D.A."/>
            <person name="Pope W.H."/>
            <person name="Jacobs-Sera D."/>
            <person name="Hendrix R.W."/>
            <person name="Hatfull G.F."/>
        </authorList>
    </citation>
    <scope>NUCLEOTIDE SEQUENCE [LARGE SCALE GENOMIC DNA]</scope>
    <source>
        <strain evidence="1 2">DSM 27648</strain>
    </source>
</reference>
<dbReference type="STRING" id="1391654.AKJ09_00544"/>